<gene>
    <name evidence="1" type="ORF">LXD69_13520</name>
</gene>
<sequence length="104" mass="12107">MQIQINTDKNIEGNERLVNFYTSELKNELSRFDDKITRIEVHFGDENSEKFGKNDKRCLIEVRIAKKQPLAVTDFADTIEKAFFGALEKVKKVMGTTYEKMREA</sequence>
<dbReference type="EMBL" id="CP090145">
    <property type="protein sequence ID" value="UOX33052.1"/>
    <property type="molecule type" value="Genomic_DNA"/>
</dbReference>
<accession>A0ABY4HLF8</accession>
<dbReference type="Proteomes" id="UP000830454">
    <property type="component" value="Chromosome"/>
</dbReference>
<name>A0ABY4HLF8_9FLAO</name>
<keyword evidence="2" id="KW-1185">Reference proteome</keyword>
<proteinExistence type="predicted"/>
<reference evidence="1" key="1">
    <citation type="submission" date="2021-12" db="EMBL/GenBank/DDBJ databases">
        <authorList>
            <person name="Cha I.-T."/>
            <person name="Lee K.-E."/>
            <person name="Park S.-J."/>
        </authorList>
    </citation>
    <scope>NUCLEOTIDE SEQUENCE</scope>
    <source>
        <strain evidence="1">YSM-43</strain>
    </source>
</reference>
<reference evidence="1" key="2">
    <citation type="submission" date="2022-04" db="EMBL/GenBank/DDBJ databases">
        <title>Complete Genome Sequence of Flavobacterium sediminilitoris YSM-43, Isolated from a Tidal Sediment.</title>
        <authorList>
            <person name="Lee P.A."/>
        </authorList>
    </citation>
    <scope>NUCLEOTIDE SEQUENCE</scope>
    <source>
        <strain evidence="1">YSM-43</strain>
    </source>
</reference>
<dbReference type="InterPro" id="IPR036567">
    <property type="entry name" value="RHF-like"/>
</dbReference>
<dbReference type="RefSeq" id="WP_045967084.1">
    <property type="nucleotide sequence ID" value="NZ_CP090145.1"/>
</dbReference>
<dbReference type="SUPFAM" id="SSF69754">
    <property type="entry name" value="Ribosome binding protein Y (YfiA homologue)"/>
    <property type="match status" value="1"/>
</dbReference>
<protein>
    <submittedName>
        <fullName evidence="1">HPF/RaiA family ribosome-associated protein</fullName>
    </submittedName>
</protein>
<evidence type="ECO:0000313" key="2">
    <source>
        <dbReference type="Proteomes" id="UP000830454"/>
    </source>
</evidence>
<evidence type="ECO:0000313" key="1">
    <source>
        <dbReference type="EMBL" id="UOX33052.1"/>
    </source>
</evidence>
<organism evidence="1 2">
    <name type="scientific">Flavobacterium sediminilitoris</name>
    <dbReference type="NCBI Taxonomy" id="2024526"/>
    <lineage>
        <taxon>Bacteria</taxon>
        <taxon>Pseudomonadati</taxon>
        <taxon>Bacteroidota</taxon>
        <taxon>Flavobacteriia</taxon>
        <taxon>Flavobacteriales</taxon>
        <taxon>Flavobacteriaceae</taxon>
        <taxon>Flavobacterium</taxon>
    </lineage>
</organism>
<dbReference type="Gene3D" id="3.30.160.100">
    <property type="entry name" value="Ribosome hibernation promotion factor-like"/>
    <property type="match status" value="1"/>
</dbReference>
<dbReference type="InterPro" id="IPR003489">
    <property type="entry name" value="RHF/RaiA"/>
</dbReference>
<dbReference type="Pfam" id="PF02482">
    <property type="entry name" value="Ribosomal_S30AE"/>
    <property type="match status" value="1"/>
</dbReference>